<sequence length="744" mass="83340">MSELNSINSSRVPYRARPDLEAHRQRYRGETVWCLKDPLSRRYYHLPEYEFQLLQWLDGRRTIGELIAMFRERFPSVTLAPQRLSQFLAEMRQEGLLLAQTPKQGRLLLKSAQRRETTAWRNSLLGILAIRFPGIDPQAILVELNHWVGWIFSRAGVLLGLMLVAFAGLALLGRWEEMYASLPTMNAFLTVDNLVLLLLVFAGVKVLHELGHGLAAIRCGGDCREIGLLLLVFTPCLYCDVTDAWRLRSKWQRIGIGLAGIWVELLLAAVATLLWCMSEPGLVRTLCLNVMLISSINTLLFNGNPLLRYDGYFVLADYLEIPNLADESRKWWRARWRNWFFPEGDTATAFSHDIRREFLLAVYGFASTLYRLFVLALILWLVWSVLSPLGLAPFAVLMTGMMLFGLVAMPVMSTAKVLKSAEERKRLSPTRTIVFLLFMVGLIAFVCLIPLPSTVEAPVLVEVKDAAKVFVSVPGRLVSAAQEGTTVKAGTGIAELENINLEGRLLEAESKVAELELRASTLDARRIREPEAAALMAFTQESLIAARNEVEELERELQRLTLTAPQAGVILPPPKRPPSNDDTEEQLASWEGTPLDPQNLGVFLEAGTLVCEVGDPEHLQLIAYVDEDGVERVREGQTVRTMIDGTNTAVTQAKVISVGTEPLHELPVALAVSGLVPVQQSDPARWKPLSPLFEVKLELPADAWKKTPLPRIRSTGRCKIEVASQTLLQRLSRSLRRLFQFELV</sequence>
<feature type="domain" description="Peptidase M50" evidence="9">
    <location>
        <begin position="198"/>
        <end position="452"/>
    </location>
</feature>
<dbReference type="RefSeq" id="WP_197439912.1">
    <property type="nucleotide sequence ID" value="NZ_CP036316.1"/>
</dbReference>
<dbReference type="Gene3D" id="2.40.30.170">
    <property type="match status" value="1"/>
</dbReference>
<dbReference type="PANTHER" id="PTHR13325:SF3">
    <property type="entry name" value="MEMBRANE-BOUND TRANSCRIPTION FACTOR SITE-2 PROTEASE"/>
    <property type="match status" value="1"/>
</dbReference>
<reference evidence="10 11" key="1">
    <citation type="submission" date="2019-02" db="EMBL/GenBank/DDBJ databases">
        <title>Deep-cultivation of Planctomycetes and their phenomic and genomic characterization uncovers novel biology.</title>
        <authorList>
            <person name="Wiegand S."/>
            <person name="Jogler M."/>
            <person name="Boedeker C."/>
            <person name="Pinto D."/>
            <person name="Vollmers J."/>
            <person name="Rivas-Marin E."/>
            <person name="Kohn T."/>
            <person name="Peeters S.H."/>
            <person name="Heuer A."/>
            <person name="Rast P."/>
            <person name="Oberbeckmann S."/>
            <person name="Bunk B."/>
            <person name="Jeske O."/>
            <person name="Meyerdierks A."/>
            <person name="Storesund J.E."/>
            <person name="Kallscheuer N."/>
            <person name="Luecker S."/>
            <person name="Lage O.M."/>
            <person name="Pohl T."/>
            <person name="Merkel B.J."/>
            <person name="Hornburger P."/>
            <person name="Mueller R.-W."/>
            <person name="Bruemmer F."/>
            <person name="Labrenz M."/>
            <person name="Spormann A.M."/>
            <person name="Op den Camp H."/>
            <person name="Overmann J."/>
            <person name="Amann R."/>
            <person name="Jetten M.S.M."/>
            <person name="Mascher T."/>
            <person name="Medema M.H."/>
            <person name="Devos D.P."/>
            <person name="Kaster A.-K."/>
            <person name="Ovreas L."/>
            <person name="Rohde M."/>
            <person name="Galperin M.Y."/>
            <person name="Jogler C."/>
        </authorList>
    </citation>
    <scope>NUCLEOTIDE SEQUENCE [LARGE SCALE GENOMIC DNA]</scope>
    <source>
        <strain evidence="10 11">V22</strain>
    </source>
</reference>
<dbReference type="GO" id="GO:0031293">
    <property type="term" value="P:membrane protein intracellular domain proteolysis"/>
    <property type="evidence" value="ECO:0007669"/>
    <property type="project" value="TreeGrafter"/>
</dbReference>
<feature type="coiled-coil region" evidence="7">
    <location>
        <begin position="498"/>
        <end position="563"/>
    </location>
</feature>
<dbReference type="GO" id="GO:0005737">
    <property type="term" value="C:cytoplasm"/>
    <property type="evidence" value="ECO:0007669"/>
    <property type="project" value="TreeGrafter"/>
</dbReference>
<feature type="transmembrane region" description="Helical" evidence="8">
    <location>
        <begin position="389"/>
        <end position="412"/>
    </location>
</feature>
<feature type="transmembrane region" description="Helical" evidence="8">
    <location>
        <begin position="358"/>
        <end position="383"/>
    </location>
</feature>
<dbReference type="PANTHER" id="PTHR13325">
    <property type="entry name" value="PROTEASE M50 MEMBRANE-BOUND TRANSCRIPTION FACTOR SITE 2 PROTEASE"/>
    <property type="match status" value="1"/>
</dbReference>
<keyword evidence="6 8" id="KW-0472">Membrane</keyword>
<feature type="transmembrane region" description="Helical" evidence="8">
    <location>
        <begin position="187"/>
        <end position="208"/>
    </location>
</feature>
<keyword evidence="5 8" id="KW-1133">Transmembrane helix</keyword>
<evidence type="ECO:0000256" key="2">
    <source>
        <dbReference type="ARBA" id="ARBA00004127"/>
    </source>
</evidence>
<dbReference type="EMBL" id="CP036316">
    <property type="protein sequence ID" value="QDT63503.1"/>
    <property type="molecule type" value="Genomic_DNA"/>
</dbReference>
<evidence type="ECO:0000313" key="11">
    <source>
        <dbReference type="Proteomes" id="UP000319976"/>
    </source>
</evidence>
<evidence type="ECO:0000256" key="1">
    <source>
        <dbReference type="ARBA" id="ARBA00001947"/>
    </source>
</evidence>
<dbReference type="Pfam" id="PF02163">
    <property type="entry name" value="Peptidase_M50"/>
    <property type="match status" value="1"/>
</dbReference>
<evidence type="ECO:0000256" key="7">
    <source>
        <dbReference type="SAM" id="Coils"/>
    </source>
</evidence>
<evidence type="ECO:0000256" key="3">
    <source>
        <dbReference type="ARBA" id="ARBA00007931"/>
    </source>
</evidence>
<evidence type="ECO:0000259" key="9">
    <source>
        <dbReference type="Pfam" id="PF02163"/>
    </source>
</evidence>
<evidence type="ECO:0000256" key="4">
    <source>
        <dbReference type="ARBA" id="ARBA00022692"/>
    </source>
</evidence>
<dbReference type="Proteomes" id="UP000319976">
    <property type="component" value="Chromosome"/>
</dbReference>
<evidence type="ECO:0000256" key="6">
    <source>
        <dbReference type="ARBA" id="ARBA00023136"/>
    </source>
</evidence>
<evidence type="ECO:0000256" key="5">
    <source>
        <dbReference type="ARBA" id="ARBA00022989"/>
    </source>
</evidence>
<name>A0A517T549_9PLAN</name>
<dbReference type="InterPro" id="IPR041881">
    <property type="entry name" value="PqqD_sf"/>
</dbReference>
<feature type="transmembrane region" description="Helical" evidence="8">
    <location>
        <begin position="433"/>
        <end position="451"/>
    </location>
</feature>
<comment type="subcellular location">
    <subcellularLocation>
        <location evidence="2">Endomembrane system</location>
        <topology evidence="2">Multi-pass membrane protein</topology>
    </subcellularLocation>
</comment>
<accession>A0A517T549</accession>
<feature type="transmembrane region" description="Helical" evidence="8">
    <location>
        <begin position="254"/>
        <end position="275"/>
    </location>
</feature>
<dbReference type="AlphaFoldDB" id="A0A517T549"/>
<dbReference type="InterPro" id="IPR008915">
    <property type="entry name" value="Peptidase_M50"/>
</dbReference>
<keyword evidence="7" id="KW-0175">Coiled coil</keyword>
<evidence type="ECO:0000313" key="10">
    <source>
        <dbReference type="EMBL" id="QDT63503.1"/>
    </source>
</evidence>
<comment type="similarity">
    <text evidence="3">Belongs to the peptidase M50B family.</text>
</comment>
<dbReference type="GO" id="GO:0012505">
    <property type="term" value="C:endomembrane system"/>
    <property type="evidence" value="ECO:0007669"/>
    <property type="project" value="UniProtKB-SubCell"/>
</dbReference>
<protein>
    <submittedName>
        <fullName evidence="10">HlyD family secretion protein</fullName>
    </submittedName>
</protein>
<comment type="cofactor">
    <cofactor evidence="1">
        <name>Zn(2+)</name>
        <dbReference type="ChEBI" id="CHEBI:29105"/>
    </cofactor>
</comment>
<feature type="transmembrane region" description="Helical" evidence="8">
    <location>
        <begin position="281"/>
        <end position="301"/>
    </location>
</feature>
<dbReference type="InterPro" id="IPR001193">
    <property type="entry name" value="MBTPS2"/>
</dbReference>
<dbReference type="Gene3D" id="1.10.10.1150">
    <property type="entry name" value="Coenzyme PQQ synthesis protein D (PqqD)"/>
    <property type="match status" value="1"/>
</dbReference>
<dbReference type="GO" id="GO:0016020">
    <property type="term" value="C:membrane"/>
    <property type="evidence" value="ECO:0007669"/>
    <property type="project" value="InterPro"/>
</dbReference>
<proteinExistence type="inferred from homology"/>
<keyword evidence="11" id="KW-1185">Reference proteome</keyword>
<dbReference type="KEGG" id="chya:V22_07250"/>
<gene>
    <name evidence="10" type="ORF">V22_07250</name>
</gene>
<feature type="transmembrane region" description="Helical" evidence="8">
    <location>
        <begin position="155"/>
        <end position="175"/>
    </location>
</feature>
<keyword evidence="4 8" id="KW-0812">Transmembrane</keyword>
<organism evidence="10 11">
    <name type="scientific">Calycomorphotria hydatis</name>
    <dbReference type="NCBI Taxonomy" id="2528027"/>
    <lineage>
        <taxon>Bacteria</taxon>
        <taxon>Pseudomonadati</taxon>
        <taxon>Planctomycetota</taxon>
        <taxon>Planctomycetia</taxon>
        <taxon>Planctomycetales</taxon>
        <taxon>Planctomycetaceae</taxon>
        <taxon>Calycomorphotria</taxon>
    </lineage>
</organism>
<evidence type="ECO:0000256" key="8">
    <source>
        <dbReference type="SAM" id="Phobius"/>
    </source>
</evidence>
<dbReference type="GO" id="GO:0004222">
    <property type="term" value="F:metalloendopeptidase activity"/>
    <property type="evidence" value="ECO:0007669"/>
    <property type="project" value="InterPro"/>
</dbReference>